<proteinExistence type="predicted"/>
<dbReference type="AlphaFoldDB" id="A0A7W8ECU5"/>
<dbReference type="Gene3D" id="2.130.10.10">
    <property type="entry name" value="YVTN repeat-like/Quinoprotein amine dehydrogenase"/>
    <property type="match status" value="1"/>
</dbReference>
<feature type="transmembrane region" description="Helical" evidence="1">
    <location>
        <begin position="359"/>
        <end position="381"/>
    </location>
</feature>
<keyword evidence="3" id="KW-1185">Reference proteome</keyword>
<feature type="transmembrane region" description="Helical" evidence="1">
    <location>
        <begin position="424"/>
        <end position="444"/>
    </location>
</feature>
<name>A0A7W8ECU5_9ACTN</name>
<accession>A0A7W8ECU5</accession>
<dbReference type="RefSeq" id="WP_184958996.1">
    <property type="nucleotide sequence ID" value="NZ_JACHIN010000001.1"/>
</dbReference>
<dbReference type="Proteomes" id="UP000568380">
    <property type="component" value="Unassembled WGS sequence"/>
</dbReference>
<gene>
    <name evidence="2" type="ORF">HNR40_001296</name>
</gene>
<sequence>MRYAWLCHPATLVAALLLLVNDHLLKQAWPGFVTGKLSDVAGLVVAAPLLSLLLLRKADLAATLLTGALFTLVKTTETGAEAASLAWSFVAGPSHVLADPSDLLALPALGLAWWIRKHEAPRRWLAVVGVPLAVLAVTATSAVESPPAADVVRVDGERITVTGTWASGNVSTDGGRTWRLAPDNAHDTKGQRSMCVPREPRRCYWVRGDGVRVMQSDDASVTWQPSWELSPGRLEILERAYGERVSSVSLAVQATARGHVVVVANGRDGVAVRDESGRWTRLGYDPSGELTVRAATAVDGGAEVSGELAVALLAGLWVTVTGLMVAARGRRRIATHWVAPALATMGVLPYLLLDPEEGGVPALLWLAGGPLLLAAVVLAIVESVLAKIPSTALWRALGTGVLVALGIAAPFRGWAFGWPDSYDVALAMAAFFAVAIGALGLTLVRRSVRDPAERT</sequence>
<evidence type="ECO:0000256" key="1">
    <source>
        <dbReference type="SAM" id="Phobius"/>
    </source>
</evidence>
<dbReference type="SUPFAM" id="SSF110296">
    <property type="entry name" value="Oligoxyloglucan reducing end-specific cellobiohydrolase"/>
    <property type="match status" value="1"/>
</dbReference>
<feature type="transmembrane region" description="Helical" evidence="1">
    <location>
        <begin position="334"/>
        <end position="353"/>
    </location>
</feature>
<comment type="caution">
    <text evidence="2">The sequence shown here is derived from an EMBL/GenBank/DDBJ whole genome shotgun (WGS) entry which is preliminary data.</text>
</comment>
<dbReference type="EMBL" id="JACHIN010000001">
    <property type="protein sequence ID" value="MBB5075850.1"/>
    <property type="molecule type" value="Genomic_DNA"/>
</dbReference>
<organism evidence="2 3">
    <name type="scientific">Nonomuraea endophytica</name>
    <dbReference type="NCBI Taxonomy" id="714136"/>
    <lineage>
        <taxon>Bacteria</taxon>
        <taxon>Bacillati</taxon>
        <taxon>Actinomycetota</taxon>
        <taxon>Actinomycetes</taxon>
        <taxon>Streptosporangiales</taxon>
        <taxon>Streptosporangiaceae</taxon>
        <taxon>Nonomuraea</taxon>
    </lineage>
</organism>
<keyword evidence="1" id="KW-0472">Membrane</keyword>
<keyword evidence="1" id="KW-1133">Transmembrane helix</keyword>
<protein>
    <submittedName>
        <fullName evidence="2">YD repeat-containing protein</fullName>
    </submittedName>
</protein>
<dbReference type="InterPro" id="IPR015943">
    <property type="entry name" value="WD40/YVTN_repeat-like_dom_sf"/>
</dbReference>
<evidence type="ECO:0000313" key="2">
    <source>
        <dbReference type="EMBL" id="MBB5075850.1"/>
    </source>
</evidence>
<feature type="transmembrane region" description="Helical" evidence="1">
    <location>
        <begin position="308"/>
        <end position="327"/>
    </location>
</feature>
<feature type="transmembrane region" description="Helical" evidence="1">
    <location>
        <begin position="393"/>
        <end position="412"/>
    </location>
</feature>
<evidence type="ECO:0000313" key="3">
    <source>
        <dbReference type="Proteomes" id="UP000568380"/>
    </source>
</evidence>
<keyword evidence="1" id="KW-0812">Transmembrane</keyword>
<reference evidence="2 3" key="1">
    <citation type="submission" date="2020-08" db="EMBL/GenBank/DDBJ databases">
        <title>Genomic Encyclopedia of Type Strains, Phase IV (KMG-IV): sequencing the most valuable type-strain genomes for metagenomic binning, comparative biology and taxonomic classification.</title>
        <authorList>
            <person name="Goeker M."/>
        </authorList>
    </citation>
    <scope>NUCLEOTIDE SEQUENCE [LARGE SCALE GENOMIC DNA]</scope>
    <source>
        <strain evidence="2 3">DSM 45385</strain>
    </source>
</reference>